<proteinExistence type="predicted"/>
<organism evidence="2 3">
    <name type="scientific">Polyangium fumosum</name>
    <dbReference type="NCBI Taxonomy" id="889272"/>
    <lineage>
        <taxon>Bacteria</taxon>
        <taxon>Pseudomonadati</taxon>
        <taxon>Myxococcota</taxon>
        <taxon>Polyangia</taxon>
        <taxon>Polyangiales</taxon>
        <taxon>Polyangiaceae</taxon>
        <taxon>Polyangium</taxon>
    </lineage>
</organism>
<protein>
    <submittedName>
        <fullName evidence="2">ATP-binding protein</fullName>
    </submittedName>
</protein>
<dbReference type="OrthoDB" id="3322489at2"/>
<evidence type="ECO:0000259" key="1">
    <source>
        <dbReference type="Pfam" id="PF13304"/>
    </source>
</evidence>
<dbReference type="Pfam" id="PF13304">
    <property type="entry name" value="AAA_21"/>
    <property type="match status" value="1"/>
</dbReference>
<feature type="domain" description="ATPase AAA-type core" evidence="1">
    <location>
        <begin position="202"/>
        <end position="293"/>
    </location>
</feature>
<reference evidence="2 3" key="1">
    <citation type="submission" date="2019-04" db="EMBL/GenBank/DDBJ databases">
        <authorList>
            <person name="Li Y."/>
            <person name="Wang J."/>
        </authorList>
    </citation>
    <scope>NUCLEOTIDE SEQUENCE [LARGE SCALE GENOMIC DNA]</scope>
    <source>
        <strain evidence="2 3">DSM 14668</strain>
    </source>
</reference>
<dbReference type="PANTHER" id="PTHR40396">
    <property type="entry name" value="ATPASE-LIKE PROTEIN"/>
    <property type="match status" value="1"/>
</dbReference>
<keyword evidence="2" id="KW-0547">Nucleotide-binding</keyword>
<dbReference type="AlphaFoldDB" id="A0A4U1ICW5"/>
<dbReference type="GO" id="GO:0016887">
    <property type="term" value="F:ATP hydrolysis activity"/>
    <property type="evidence" value="ECO:0007669"/>
    <property type="project" value="InterPro"/>
</dbReference>
<evidence type="ECO:0000313" key="3">
    <source>
        <dbReference type="Proteomes" id="UP000309215"/>
    </source>
</evidence>
<keyword evidence="2" id="KW-0067">ATP-binding</keyword>
<dbReference type="InterPro" id="IPR003959">
    <property type="entry name" value="ATPase_AAA_core"/>
</dbReference>
<dbReference type="PANTHER" id="PTHR40396:SF1">
    <property type="entry name" value="ATPASE AAA-TYPE CORE DOMAIN-CONTAINING PROTEIN"/>
    <property type="match status" value="1"/>
</dbReference>
<dbReference type="GO" id="GO:0005524">
    <property type="term" value="F:ATP binding"/>
    <property type="evidence" value="ECO:0007669"/>
    <property type="project" value="UniProtKB-KW"/>
</dbReference>
<comment type="caution">
    <text evidence="2">The sequence shown here is derived from an EMBL/GenBank/DDBJ whole genome shotgun (WGS) entry which is preliminary data.</text>
</comment>
<dbReference type="InterPro" id="IPR027417">
    <property type="entry name" value="P-loop_NTPase"/>
</dbReference>
<sequence length="390" mass="43255">MKRLQVRGFGPIKEGDVEFGDLTVLVGPQATGKSLFVQLYRAVQDAGAIDYDLYEHGFEWADGDDPVRDYCSIYFGGGLEEVIQESTVILRDGKPVDFNKVVDPPSGEPLMETVSLIPAQRVLVLQDGWPKPFMAYAAGDSYAIRRFSETIRRFMEEGFRYRKKFSSFPKPLGFDPGLHSVVDASVYVGSMLEMEKEGTRKRLVLKPPGSNSTLPYNAWSAGQREFTPLLLGLYRLMELPLNYRNPSIATVVIEEPEMGLHPQAIISFGLLVLELLLRDYKVVLSTHSPVVLDLVWAIRELSSVKPSIGVGALCRVFNLDSPTTHIQNILKSALKKECRTYYFHRTEGGVVTEDISTLDPGDENPSVSGWGGLSGFSGRIAQIVGEAVSR</sequence>
<dbReference type="Proteomes" id="UP000309215">
    <property type="component" value="Unassembled WGS sequence"/>
</dbReference>
<dbReference type="SUPFAM" id="SSF52540">
    <property type="entry name" value="P-loop containing nucleoside triphosphate hydrolases"/>
    <property type="match status" value="1"/>
</dbReference>
<name>A0A4U1ICW5_9BACT</name>
<dbReference type="EMBL" id="SSMQ01000142">
    <property type="protein sequence ID" value="TKC91472.1"/>
    <property type="molecule type" value="Genomic_DNA"/>
</dbReference>
<gene>
    <name evidence="2" type="ORF">E8A74_50620</name>
</gene>
<keyword evidence="3" id="KW-1185">Reference proteome</keyword>
<accession>A0A4U1ICW5</accession>
<evidence type="ECO:0000313" key="2">
    <source>
        <dbReference type="EMBL" id="TKC91472.1"/>
    </source>
</evidence>
<dbReference type="RefSeq" id="WP_136936412.1">
    <property type="nucleotide sequence ID" value="NZ_SSMQ01000142.1"/>
</dbReference>